<keyword evidence="2" id="KW-1185">Reference proteome</keyword>
<reference evidence="2" key="1">
    <citation type="submission" date="2012-03" db="EMBL/GenBank/DDBJ databases">
        <title>Complete sequence of chromosome of Deinococcus peraridilitoris DSM 19664.</title>
        <authorList>
            <person name="Lucas S."/>
            <person name="Copeland A."/>
            <person name="Lapidus A."/>
            <person name="Glavina del Rio T."/>
            <person name="Dalin E."/>
            <person name="Tice H."/>
            <person name="Bruce D."/>
            <person name="Goodwin L."/>
            <person name="Pitluck S."/>
            <person name="Peters L."/>
            <person name="Mikhailova N."/>
            <person name="Lu M."/>
            <person name="Kyrpides N."/>
            <person name="Mavromatis K."/>
            <person name="Ivanova N."/>
            <person name="Brettin T."/>
            <person name="Detter J.C."/>
            <person name="Han C."/>
            <person name="Larimer F."/>
            <person name="Land M."/>
            <person name="Hauser L."/>
            <person name="Markowitz V."/>
            <person name="Cheng J.-F."/>
            <person name="Hugenholtz P."/>
            <person name="Woyke T."/>
            <person name="Wu D."/>
            <person name="Pukall R."/>
            <person name="Steenblock K."/>
            <person name="Brambilla E."/>
            <person name="Klenk H.-P."/>
            <person name="Eisen J.A."/>
        </authorList>
    </citation>
    <scope>NUCLEOTIDE SEQUENCE [LARGE SCALE GENOMIC DNA]</scope>
    <source>
        <strain evidence="2">DSM 19664 / LMG 22246 / CIP 109416 / KR-200</strain>
    </source>
</reference>
<dbReference type="HOGENOM" id="CLU_1292656_0_0_0"/>
<gene>
    <name evidence="1" type="ordered locus">Deipe_1483</name>
</gene>
<dbReference type="AlphaFoldDB" id="L0A0P2"/>
<sequence>MDDLPASYVAYVEKLHALHDYELNFRLLSESLGVRIKPGLENSFVPGPTPTIVLEPHLYGWSHSRVGLHELGHLFIRWSGIEAQLLSECSDKNYALQAMENLAHLTVAVLQIPTPLLEEALQRHGDSPAAILYMAKRSGASLGSALRRWVFQDAREPRFAFSTAGSYILDTAAFGTLIPIYRGARIPEPAIEFPEISLRTFKPGRSVGVFVGR</sequence>
<name>L0A0P2_DEIPD</name>
<organism evidence="1 2">
    <name type="scientific">Deinococcus peraridilitoris (strain DSM 19664 / LMG 22246 / CIP 109416 / KR-200)</name>
    <dbReference type="NCBI Taxonomy" id="937777"/>
    <lineage>
        <taxon>Bacteria</taxon>
        <taxon>Thermotogati</taxon>
        <taxon>Deinococcota</taxon>
        <taxon>Deinococci</taxon>
        <taxon>Deinococcales</taxon>
        <taxon>Deinococcaceae</taxon>
        <taxon>Deinococcus</taxon>
    </lineage>
</organism>
<evidence type="ECO:0000313" key="1">
    <source>
        <dbReference type="EMBL" id="AFZ67024.1"/>
    </source>
</evidence>
<dbReference type="EMBL" id="CP003382">
    <property type="protein sequence ID" value="AFZ67024.1"/>
    <property type="molecule type" value="Genomic_DNA"/>
</dbReference>
<dbReference type="RefSeq" id="WP_015235332.1">
    <property type="nucleotide sequence ID" value="NC_019793.1"/>
</dbReference>
<protein>
    <recommendedName>
        <fullName evidence="3">Zn peptidase</fullName>
    </recommendedName>
</protein>
<dbReference type="Proteomes" id="UP000010467">
    <property type="component" value="Chromosome"/>
</dbReference>
<dbReference type="OrthoDB" id="62181at2"/>
<accession>L0A0P2</accession>
<evidence type="ECO:0000313" key="2">
    <source>
        <dbReference type="Proteomes" id="UP000010467"/>
    </source>
</evidence>
<proteinExistence type="predicted"/>
<dbReference type="STRING" id="937777.Deipe_1483"/>
<evidence type="ECO:0008006" key="3">
    <source>
        <dbReference type="Google" id="ProtNLM"/>
    </source>
</evidence>
<dbReference type="KEGG" id="dpd:Deipe_1483"/>
<dbReference type="PATRIC" id="fig|937777.3.peg.1487"/>